<dbReference type="InterPro" id="IPR013210">
    <property type="entry name" value="LRR_N_plant-typ"/>
</dbReference>
<comment type="subcellular location">
    <subcellularLocation>
        <location evidence="1">Cell envelope</location>
    </subcellularLocation>
</comment>
<evidence type="ECO:0000259" key="6">
    <source>
        <dbReference type="Pfam" id="PF08263"/>
    </source>
</evidence>
<feature type="signal peptide" evidence="5">
    <location>
        <begin position="1"/>
        <end position="23"/>
    </location>
</feature>
<accession>A0AAV5KMP5</accession>
<dbReference type="Proteomes" id="UP001054252">
    <property type="component" value="Unassembled WGS sequence"/>
</dbReference>
<dbReference type="PANTHER" id="PTHR48059">
    <property type="entry name" value="POLYGALACTURONASE INHIBITOR 1"/>
    <property type="match status" value="1"/>
</dbReference>
<evidence type="ECO:0000313" key="8">
    <source>
        <dbReference type="Proteomes" id="UP001054252"/>
    </source>
</evidence>
<keyword evidence="5" id="KW-0732">Signal</keyword>
<evidence type="ECO:0000256" key="2">
    <source>
        <dbReference type="ARBA" id="ARBA00022614"/>
    </source>
</evidence>
<organism evidence="7 8">
    <name type="scientific">Rubroshorea leprosula</name>
    <dbReference type="NCBI Taxonomy" id="152421"/>
    <lineage>
        <taxon>Eukaryota</taxon>
        <taxon>Viridiplantae</taxon>
        <taxon>Streptophyta</taxon>
        <taxon>Embryophyta</taxon>
        <taxon>Tracheophyta</taxon>
        <taxon>Spermatophyta</taxon>
        <taxon>Magnoliopsida</taxon>
        <taxon>eudicotyledons</taxon>
        <taxon>Gunneridae</taxon>
        <taxon>Pentapetalae</taxon>
        <taxon>rosids</taxon>
        <taxon>malvids</taxon>
        <taxon>Malvales</taxon>
        <taxon>Dipterocarpaceae</taxon>
        <taxon>Rubroshorea</taxon>
    </lineage>
</organism>
<evidence type="ECO:0000256" key="1">
    <source>
        <dbReference type="ARBA" id="ARBA00004196"/>
    </source>
</evidence>
<dbReference type="FunFam" id="3.80.10.10:FF:000348">
    <property type="entry name" value="Polygalacturonase inhibitor 1"/>
    <property type="match status" value="1"/>
</dbReference>
<dbReference type="Gene3D" id="3.80.10.10">
    <property type="entry name" value="Ribonuclease Inhibitor"/>
    <property type="match status" value="1"/>
</dbReference>
<evidence type="ECO:0000313" key="7">
    <source>
        <dbReference type="EMBL" id="GKV25784.1"/>
    </source>
</evidence>
<comment type="caution">
    <text evidence="7">The sequence shown here is derived from an EMBL/GenBank/DDBJ whole genome shotgun (WGS) entry which is preliminary data.</text>
</comment>
<dbReference type="EMBL" id="BPVZ01000070">
    <property type="protein sequence ID" value="GKV25784.1"/>
    <property type="molecule type" value="Genomic_DNA"/>
</dbReference>
<dbReference type="SUPFAM" id="SSF52058">
    <property type="entry name" value="L domain-like"/>
    <property type="match status" value="1"/>
</dbReference>
<keyword evidence="8" id="KW-1185">Reference proteome</keyword>
<feature type="domain" description="Leucine-rich repeat-containing N-terminal plant-type" evidence="6">
    <location>
        <begin position="27"/>
        <end position="65"/>
    </location>
</feature>
<reference evidence="7 8" key="1">
    <citation type="journal article" date="2021" name="Commun. Biol.">
        <title>The genome of Shorea leprosula (Dipterocarpaceae) highlights the ecological relevance of drought in aseasonal tropical rainforests.</title>
        <authorList>
            <person name="Ng K.K.S."/>
            <person name="Kobayashi M.J."/>
            <person name="Fawcett J.A."/>
            <person name="Hatakeyama M."/>
            <person name="Paape T."/>
            <person name="Ng C.H."/>
            <person name="Ang C.C."/>
            <person name="Tnah L.H."/>
            <person name="Lee C.T."/>
            <person name="Nishiyama T."/>
            <person name="Sese J."/>
            <person name="O'Brien M.J."/>
            <person name="Copetti D."/>
            <person name="Mohd Noor M.I."/>
            <person name="Ong R.C."/>
            <person name="Putra M."/>
            <person name="Sireger I.Z."/>
            <person name="Indrioko S."/>
            <person name="Kosugi Y."/>
            <person name="Izuno A."/>
            <person name="Isagi Y."/>
            <person name="Lee S.L."/>
            <person name="Shimizu K.K."/>
        </authorList>
    </citation>
    <scope>NUCLEOTIDE SEQUENCE [LARGE SCALE GENOMIC DNA]</scope>
    <source>
        <strain evidence="7">214</strain>
    </source>
</reference>
<gene>
    <name evidence="7" type="ORF">SLEP1_g35177</name>
</gene>
<keyword evidence="2" id="KW-0433">Leucine-rich repeat</keyword>
<evidence type="ECO:0000256" key="4">
    <source>
        <dbReference type="ARBA" id="ARBA00038043"/>
    </source>
</evidence>
<dbReference type="InterPro" id="IPR032675">
    <property type="entry name" value="LRR_dom_sf"/>
</dbReference>
<dbReference type="PROSITE" id="PS51450">
    <property type="entry name" value="LRR"/>
    <property type="match status" value="2"/>
</dbReference>
<keyword evidence="3" id="KW-0677">Repeat</keyword>
<dbReference type="InterPro" id="IPR001611">
    <property type="entry name" value="Leu-rich_rpt"/>
</dbReference>
<proteinExistence type="inferred from homology"/>
<evidence type="ECO:0000256" key="5">
    <source>
        <dbReference type="SAM" id="SignalP"/>
    </source>
</evidence>
<feature type="chain" id="PRO_5043383253" description="Leucine-rich repeat-containing N-terminal plant-type domain-containing protein" evidence="5">
    <location>
        <begin position="24"/>
        <end position="331"/>
    </location>
</feature>
<evidence type="ECO:0000256" key="3">
    <source>
        <dbReference type="ARBA" id="ARBA00022737"/>
    </source>
</evidence>
<name>A0AAV5KMP5_9ROSI</name>
<sequence>MKLSLHFLLPLLLLSALLCPSSAVLCHPQDKKVLLEIKKAFNDPYVLSSWNPDTDCCHWYCVKCDRTTHRIISLVIITDNKISGPIPPQVGDLPFLQTLIFHKLSNITGPIQPAIAKLKSLKFLWLSWTNISGSVPDFLSQLKNLTFLDLSFNNLTGSIPSSLSLLPNLDAIHLDRNKLTGSIPASFGEFQGSIPNLYLSHNQLTGKIPASLGKLDFNTIDFSRNKLEGDASMLFGSNKTTFLVDLSRNMLEFDLSKVEIPKNLQYLDLNHNRITGSIPVGFTADSNLQFFNVSYNRLCGEIPVGGKLQSFDYSSYFHNKCLCGAPLSSCK</sequence>
<comment type="similarity">
    <text evidence="4">Belongs to the polygalacturonase-inhibiting protein family.</text>
</comment>
<dbReference type="Pfam" id="PF08263">
    <property type="entry name" value="LRRNT_2"/>
    <property type="match status" value="1"/>
</dbReference>
<dbReference type="Pfam" id="PF00560">
    <property type="entry name" value="LRR_1"/>
    <property type="match status" value="5"/>
</dbReference>
<protein>
    <recommendedName>
        <fullName evidence="6">Leucine-rich repeat-containing N-terminal plant-type domain-containing protein</fullName>
    </recommendedName>
</protein>
<dbReference type="PANTHER" id="PTHR48059:SF4">
    <property type="entry name" value="POLYGALACTURONASE INHIBITOR 1-RELATED"/>
    <property type="match status" value="1"/>
</dbReference>
<dbReference type="InterPro" id="IPR051848">
    <property type="entry name" value="PGIP"/>
</dbReference>
<dbReference type="AlphaFoldDB" id="A0AAV5KMP5"/>